<feature type="chain" id="PRO_5040867982" evidence="1">
    <location>
        <begin position="27"/>
        <end position="117"/>
    </location>
</feature>
<dbReference type="Gene3D" id="2.30.30.40">
    <property type="entry name" value="SH3 Domains"/>
    <property type="match status" value="1"/>
</dbReference>
<comment type="caution">
    <text evidence="3">The sequence shown here is derived from an EMBL/GenBank/DDBJ whole genome shotgun (WGS) entry which is preliminary data.</text>
</comment>
<evidence type="ECO:0000259" key="2">
    <source>
        <dbReference type="PROSITE" id="PS51781"/>
    </source>
</evidence>
<dbReference type="RefSeq" id="WP_253332212.1">
    <property type="nucleotide sequence ID" value="NZ_JAMYXC010000160.1"/>
</dbReference>
<dbReference type="Proteomes" id="UP001139477">
    <property type="component" value="Unassembled WGS sequence"/>
</dbReference>
<sequence length="117" mass="12451">MTRLSFVAPLRVAALCTMGVITPAAAQPLDVPFDTYCPPDAQAACFGVATVMGLDPNGDGFLAVRTGPGTQYPKIAEIHNGDRVGTYAARGQWQAISFGSQDRLGWVHANWLGNYIP</sequence>
<organism evidence="3 4">
    <name type="scientific">Limimaricola litoreus</name>
    <dbReference type="NCBI Taxonomy" id="2955316"/>
    <lineage>
        <taxon>Bacteria</taxon>
        <taxon>Pseudomonadati</taxon>
        <taxon>Pseudomonadota</taxon>
        <taxon>Alphaproteobacteria</taxon>
        <taxon>Rhodobacterales</taxon>
        <taxon>Paracoccaceae</taxon>
        <taxon>Limimaricola</taxon>
    </lineage>
</organism>
<name>A0A9X2JRQ8_9RHOB</name>
<dbReference type="AlphaFoldDB" id="A0A9X2JRQ8"/>
<dbReference type="PROSITE" id="PS51781">
    <property type="entry name" value="SH3B"/>
    <property type="match status" value="1"/>
</dbReference>
<accession>A0A9X2JRQ8</accession>
<dbReference type="Pfam" id="PF08239">
    <property type="entry name" value="SH3_3"/>
    <property type="match status" value="1"/>
</dbReference>
<reference evidence="3" key="1">
    <citation type="submission" date="2022-06" db="EMBL/GenBank/DDBJ databases">
        <title>Limimaricola sediminis sp. nov., isolated from an intertidal sediment.</title>
        <authorList>
            <person name="Shao X."/>
        </authorList>
    </citation>
    <scope>NUCLEOTIDE SEQUENCE</scope>
    <source>
        <strain evidence="3">ASW11-118</strain>
    </source>
</reference>
<dbReference type="InterPro" id="IPR003646">
    <property type="entry name" value="SH3-like_bac-type"/>
</dbReference>
<proteinExistence type="predicted"/>
<gene>
    <name evidence="3" type="ORF">NHG85_10575</name>
</gene>
<feature type="domain" description="SH3b" evidence="2">
    <location>
        <begin position="46"/>
        <end position="116"/>
    </location>
</feature>
<dbReference type="SMART" id="SM00287">
    <property type="entry name" value="SH3b"/>
    <property type="match status" value="1"/>
</dbReference>
<dbReference type="EMBL" id="JAMYXC010000160">
    <property type="protein sequence ID" value="MCP1168961.1"/>
    <property type="molecule type" value="Genomic_DNA"/>
</dbReference>
<keyword evidence="4" id="KW-1185">Reference proteome</keyword>
<evidence type="ECO:0000256" key="1">
    <source>
        <dbReference type="SAM" id="SignalP"/>
    </source>
</evidence>
<protein>
    <submittedName>
        <fullName evidence="3">SH3 domain-containing protein</fullName>
    </submittedName>
</protein>
<feature type="signal peptide" evidence="1">
    <location>
        <begin position="1"/>
        <end position="26"/>
    </location>
</feature>
<evidence type="ECO:0000313" key="4">
    <source>
        <dbReference type="Proteomes" id="UP001139477"/>
    </source>
</evidence>
<evidence type="ECO:0000313" key="3">
    <source>
        <dbReference type="EMBL" id="MCP1168961.1"/>
    </source>
</evidence>
<keyword evidence="1" id="KW-0732">Signal</keyword>